<name>A0A8J6I1Q7_9FIRM</name>
<dbReference type="SUPFAM" id="SSF51569">
    <property type="entry name" value="Aldolase"/>
    <property type="match status" value="1"/>
</dbReference>
<organism evidence="2 3">
    <name type="scientific">Capillibacterium thermochitinicola</name>
    <dbReference type="NCBI Taxonomy" id="2699427"/>
    <lineage>
        <taxon>Bacteria</taxon>
        <taxon>Bacillati</taxon>
        <taxon>Bacillota</taxon>
        <taxon>Capillibacterium</taxon>
    </lineage>
</organism>
<dbReference type="InterPro" id="IPR013785">
    <property type="entry name" value="Aldolase_TIM"/>
</dbReference>
<sequence>MSFDKSPLERLQAISDDFEVWWDASPLVYSAWKEKFLSELPAEKREKFAGWLEKLYNEKKPEDSVIRGVTTNPRLTRETLDWIPETCKPWIKEIKEKHPGASLEEQAWMTYTKITAEGVKKYMPIFEHSNYKYGYVSAQVDPRLITDTREMLRQGIGLKALSPNIMVKSPATKQGVYNIMLLTALGISTNATVCFTVPQILAVAEAVRVGKEIGQANGVDYTQWRSVITMMLGRFEEAKEFKEQAAAVGVDLDDLAVRHWAGLAVCKKALKILAQKGYESKLLLCSARPGPTVDNKVKVWHIEKMAGEPIVYTMNPDMIADFLKLYENEPLESHKGEDIPDDILAQLIKVPYFRQGYYAYGLSADEFVNYPPAVTTAKGFAGDMRLLEEFVEKV</sequence>
<protein>
    <submittedName>
        <fullName evidence="2">Transaldolase</fullName>
    </submittedName>
</protein>
<evidence type="ECO:0000313" key="3">
    <source>
        <dbReference type="Proteomes" id="UP000657177"/>
    </source>
</evidence>
<comment type="caution">
    <text evidence="2">The sequence shown here is derived from an EMBL/GenBank/DDBJ whole genome shotgun (WGS) entry which is preliminary data.</text>
</comment>
<dbReference type="PANTHER" id="PTHR10683">
    <property type="entry name" value="TRANSALDOLASE"/>
    <property type="match status" value="1"/>
</dbReference>
<dbReference type="InterPro" id="IPR001585">
    <property type="entry name" value="TAL/FSA"/>
</dbReference>
<dbReference type="PANTHER" id="PTHR10683:SF31">
    <property type="entry name" value="TRANSALDOLASE"/>
    <property type="match status" value="1"/>
</dbReference>
<dbReference type="Proteomes" id="UP000657177">
    <property type="component" value="Unassembled WGS sequence"/>
</dbReference>
<dbReference type="Pfam" id="PF00923">
    <property type="entry name" value="TAL_FSA"/>
    <property type="match status" value="1"/>
</dbReference>
<dbReference type="AlphaFoldDB" id="A0A8J6I1Q7"/>
<dbReference type="GO" id="GO:0005975">
    <property type="term" value="P:carbohydrate metabolic process"/>
    <property type="evidence" value="ECO:0007669"/>
    <property type="project" value="InterPro"/>
</dbReference>
<gene>
    <name evidence="2" type="ORF">G5B42_11075</name>
</gene>
<dbReference type="EMBL" id="JAAKDE010000045">
    <property type="protein sequence ID" value="MBA2134070.1"/>
    <property type="molecule type" value="Genomic_DNA"/>
</dbReference>
<reference evidence="2" key="1">
    <citation type="submission" date="2020-06" db="EMBL/GenBank/DDBJ databases">
        <title>Novel chitinolytic bacterium.</title>
        <authorList>
            <person name="Ungkulpasvich U."/>
            <person name="Kosugi A."/>
            <person name="Uke A."/>
        </authorList>
    </citation>
    <scope>NUCLEOTIDE SEQUENCE</scope>
    <source>
        <strain evidence="2">UUS1-1</strain>
    </source>
</reference>
<keyword evidence="3" id="KW-1185">Reference proteome</keyword>
<dbReference type="Gene3D" id="3.20.20.70">
    <property type="entry name" value="Aldolase class I"/>
    <property type="match status" value="1"/>
</dbReference>
<accession>A0A8J6I1Q7</accession>
<evidence type="ECO:0000313" key="2">
    <source>
        <dbReference type="EMBL" id="MBA2134070.1"/>
    </source>
</evidence>
<proteinExistence type="predicted"/>
<keyword evidence="1" id="KW-0704">Schiff base</keyword>
<dbReference type="RefSeq" id="WP_181340533.1">
    <property type="nucleotide sequence ID" value="NZ_JAAKDE010000045.1"/>
</dbReference>
<evidence type="ECO:0000256" key="1">
    <source>
        <dbReference type="ARBA" id="ARBA00023270"/>
    </source>
</evidence>